<dbReference type="InterPro" id="IPR032675">
    <property type="entry name" value="LRR_dom_sf"/>
</dbReference>
<reference evidence="2" key="1">
    <citation type="submission" date="2017-08" db="EMBL/GenBank/DDBJ databases">
        <authorList>
            <person name="Polle J.E."/>
            <person name="Barry K."/>
            <person name="Cushman J."/>
            <person name="Schmutz J."/>
            <person name="Tran D."/>
            <person name="Hathwaick L.T."/>
            <person name="Yim W.C."/>
            <person name="Jenkins J."/>
            <person name="Mckie-Krisberg Z.M."/>
            <person name="Prochnik S."/>
            <person name="Lindquist E."/>
            <person name="Dockter R.B."/>
            <person name="Adam C."/>
            <person name="Molina H."/>
            <person name="Bunkerborg J."/>
            <person name="Jin E."/>
            <person name="Buchheim M."/>
            <person name="Magnuson J."/>
        </authorList>
    </citation>
    <scope>NUCLEOTIDE SEQUENCE</scope>
    <source>
        <strain evidence="2">CCAP 19/18</strain>
    </source>
</reference>
<sequence length="413" mass="45967">MRCLSASVQPYVRDVERLELSNCKFVEGGCQLDFLKLLLPKLAALHLSECQLYHGFLDELASLADVLSLGLSYCTAMGEDDEVVRSLARLKQLQSLELQLSRWVFARDPVDVACLAALQNLEELQLTNFVPINLHQLLANLPLRALHLAGVALPVGVHYSSSALERLTIDTLTVTCPVLAARDFPHLHSFRFRQIDLSRGVRSLDELAIVSKTRCLAEWAGALPAEACAGGWIADAFEIVGRRDFSASLCTSVLQSLLPLKHVLSRIPCLEVNNWTISIPALEILGELCSGFAAVPPDEDRNICFYGVNFLGRTPMLCLLRVMPHLKQVQIVMNWQHRQKQLPDDVVAALLAAQNAQRRFCIKIQDLCDSAFEARARAAYRLLGDQWLCAATNVCTPPVCAELRLVFRDNEVW</sequence>
<name>A0ABQ7GKQ3_DUNSA</name>
<dbReference type="EMBL" id="MU069719">
    <property type="protein sequence ID" value="KAF5835175.1"/>
    <property type="molecule type" value="Genomic_DNA"/>
</dbReference>
<proteinExistence type="predicted"/>
<dbReference type="Proteomes" id="UP000815325">
    <property type="component" value="Unassembled WGS sequence"/>
</dbReference>
<evidence type="ECO:0000313" key="2">
    <source>
        <dbReference type="EMBL" id="KAF5835174.1"/>
    </source>
</evidence>
<gene>
    <name evidence="2" type="ORF">DUNSADRAFT_7803</name>
</gene>
<dbReference type="EMBL" id="MU069719">
    <property type="protein sequence ID" value="KAF5835174.1"/>
    <property type="molecule type" value="Genomic_DNA"/>
</dbReference>
<reference evidence="2" key="2">
    <citation type="submission" date="2020-06" db="EMBL/GenBank/DDBJ databases">
        <authorList>
            <consortium name="DOE Joint Genome Institute"/>
            <person name="Calhoun S."/>
            <person name="Polle J.E."/>
            <person name="Mckie-Krisberg Z."/>
            <person name="Prochnik S."/>
            <person name="Neofotis P."/>
            <person name="Yim W.C."/>
            <person name="Hathwaik L.T."/>
            <person name="Jenkins J."/>
            <person name="Molina H."/>
            <person name="Bunkenborg J."/>
            <person name="Grigoriev I.V."/>
            <person name="Barry K."/>
            <person name="Schmutz J."/>
            <person name="Jin E."/>
            <person name="Cushman J.C."/>
            <person name="Magnuson J.K."/>
        </authorList>
    </citation>
    <scope>NUCLEOTIDE SEQUENCE</scope>
    <source>
        <strain evidence="2">CCAP 19/18</strain>
    </source>
</reference>
<organism evidence="2 3">
    <name type="scientific">Dunaliella salina</name>
    <name type="common">Green alga</name>
    <name type="synonym">Protococcus salinus</name>
    <dbReference type="NCBI Taxonomy" id="3046"/>
    <lineage>
        <taxon>Eukaryota</taxon>
        <taxon>Viridiplantae</taxon>
        <taxon>Chlorophyta</taxon>
        <taxon>core chlorophytes</taxon>
        <taxon>Chlorophyceae</taxon>
        <taxon>CS clade</taxon>
        <taxon>Chlamydomonadales</taxon>
        <taxon>Dunaliellaceae</taxon>
        <taxon>Dunaliella</taxon>
    </lineage>
</organism>
<keyword evidence="3" id="KW-1185">Reference proteome</keyword>
<accession>A0ABQ7GKQ3</accession>
<protein>
    <submittedName>
        <fullName evidence="2">Uncharacterized protein</fullName>
    </submittedName>
</protein>
<dbReference type="SUPFAM" id="SSF52047">
    <property type="entry name" value="RNI-like"/>
    <property type="match status" value="1"/>
</dbReference>
<comment type="caution">
    <text evidence="2">The sequence shown here is derived from an EMBL/GenBank/DDBJ whole genome shotgun (WGS) entry which is preliminary data.</text>
</comment>
<comment type="subcellular location">
    <subcellularLocation>
        <location evidence="1">Cytoplasm</location>
        <location evidence="1">Cytoskeleton</location>
        <location evidence="1">Cilium axoneme</location>
    </subcellularLocation>
</comment>
<evidence type="ECO:0000313" key="3">
    <source>
        <dbReference type="Proteomes" id="UP000815325"/>
    </source>
</evidence>
<dbReference type="Gene3D" id="3.80.10.10">
    <property type="entry name" value="Ribonuclease Inhibitor"/>
    <property type="match status" value="1"/>
</dbReference>
<evidence type="ECO:0000256" key="1">
    <source>
        <dbReference type="ARBA" id="ARBA00004430"/>
    </source>
</evidence>